<name>A0A3N6RLS4_BRACR</name>
<protein>
    <submittedName>
        <fullName evidence="1">Uncharacterized protein</fullName>
    </submittedName>
</protein>
<proteinExistence type="predicted"/>
<reference evidence="1" key="1">
    <citation type="submission" date="2019-12" db="EMBL/GenBank/DDBJ databases">
        <title>Genome sequencing and annotation of Brassica cretica.</title>
        <authorList>
            <person name="Studholme D.J."/>
            <person name="Sarris P.F."/>
        </authorList>
    </citation>
    <scope>NUCLEOTIDE SEQUENCE</scope>
    <source>
        <strain evidence="1">PFS-001/15</strain>
        <tissue evidence="1">Leaf</tissue>
    </source>
</reference>
<dbReference type="EMBL" id="QGKW02000717">
    <property type="protein sequence ID" value="KAF2600281.1"/>
    <property type="molecule type" value="Genomic_DNA"/>
</dbReference>
<dbReference type="Proteomes" id="UP000712281">
    <property type="component" value="Unassembled WGS sequence"/>
</dbReference>
<evidence type="ECO:0000313" key="1">
    <source>
        <dbReference type="EMBL" id="KAF2600281.1"/>
    </source>
</evidence>
<comment type="caution">
    <text evidence="1">The sequence shown here is derived from an EMBL/GenBank/DDBJ whole genome shotgun (WGS) entry which is preliminary data.</text>
</comment>
<dbReference type="AlphaFoldDB" id="A0A3N6RLS4"/>
<gene>
    <name evidence="1" type="ORF">F2Q68_00010393</name>
</gene>
<organism evidence="1 2">
    <name type="scientific">Brassica cretica</name>
    <name type="common">Mustard</name>
    <dbReference type="NCBI Taxonomy" id="69181"/>
    <lineage>
        <taxon>Eukaryota</taxon>
        <taxon>Viridiplantae</taxon>
        <taxon>Streptophyta</taxon>
        <taxon>Embryophyta</taxon>
        <taxon>Tracheophyta</taxon>
        <taxon>Spermatophyta</taxon>
        <taxon>Magnoliopsida</taxon>
        <taxon>eudicotyledons</taxon>
        <taxon>Gunneridae</taxon>
        <taxon>Pentapetalae</taxon>
        <taxon>rosids</taxon>
        <taxon>malvids</taxon>
        <taxon>Brassicales</taxon>
        <taxon>Brassicaceae</taxon>
        <taxon>Brassiceae</taxon>
        <taxon>Brassica</taxon>
    </lineage>
</organism>
<accession>A0A3N6RLS4</accession>
<sequence>MVDLLICCSEHDVSRCFSEHGGTLLMSWRSWPEPVRNLALAAVEVVSSGYGRLGPLFFRINHSAWKLEAGSRPGDRDPDPGVGTRNLGAGTRNLEAGTRNPEAGVISSWNIFPQHLHPSIVCIPQLCCQH</sequence>
<evidence type="ECO:0000313" key="2">
    <source>
        <dbReference type="Proteomes" id="UP000712281"/>
    </source>
</evidence>